<evidence type="ECO:0000313" key="1">
    <source>
        <dbReference type="EMBL" id="GMF13460.1"/>
    </source>
</evidence>
<keyword evidence="2" id="KW-1185">Reference proteome</keyword>
<evidence type="ECO:0000313" key="2">
    <source>
        <dbReference type="Proteomes" id="UP001165064"/>
    </source>
</evidence>
<organism evidence="1 2">
    <name type="scientific">Ambrosiozyma monospora</name>
    <name type="common">Yeast</name>
    <name type="synonym">Endomycopsis monosporus</name>
    <dbReference type="NCBI Taxonomy" id="43982"/>
    <lineage>
        <taxon>Eukaryota</taxon>
        <taxon>Fungi</taxon>
        <taxon>Dikarya</taxon>
        <taxon>Ascomycota</taxon>
        <taxon>Saccharomycotina</taxon>
        <taxon>Pichiomycetes</taxon>
        <taxon>Pichiales</taxon>
        <taxon>Pichiaceae</taxon>
        <taxon>Ambrosiozyma</taxon>
    </lineage>
</organism>
<comment type="caution">
    <text evidence="1">The sequence shown here is derived from an EMBL/GenBank/DDBJ whole genome shotgun (WGS) entry which is preliminary data.</text>
</comment>
<gene>
    <name evidence="1" type="ORF">Amon02_001342700</name>
</gene>
<name>A0ACB5UE77_AMBMO</name>
<reference evidence="1" key="1">
    <citation type="submission" date="2023-04" db="EMBL/GenBank/DDBJ databases">
        <title>Ambrosiozyma monospora NBRC 10751.</title>
        <authorList>
            <person name="Ichikawa N."/>
            <person name="Sato H."/>
            <person name="Tonouchi N."/>
        </authorList>
    </citation>
    <scope>NUCLEOTIDE SEQUENCE</scope>
    <source>
        <strain evidence="1">NBRC 10751</strain>
    </source>
</reference>
<proteinExistence type="predicted"/>
<protein>
    <submittedName>
        <fullName evidence="1">Unnamed protein product</fullName>
    </submittedName>
</protein>
<accession>A0ACB5UE77</accession>
<sequence>MGLSSEAANAIIYVTYGGMPICGIAVALYNTKIKDTGGKDFLCQNGTKGGVSLALNFIASGEYHFLELKTGYINFQIWKVVV</sequence>
<dbReference type="Proteomes" id="UP001165064">
    <property type="component" value="Unassembled WGS sequence"/>
</dbReference>
<dbReference type="EMBL" id="BSXS01018521">
    <property type="protein sequence ID" value="GMF13460.1"/>
    <property type="molecule type" value="Genomic_DNA"/>
</dbReference>